<name>A0A498NXV7_LABRO</name>
<evidence type="ECO:0000313" key="3">
    <source>
        <dbReference type="Proteomes" id="UP000290572"/>
    </source>
</evidence>
<reference evidence="2 3" key="1">
    <citation type="submission" date="2018-03" db="EMBL/GenBank/DDBJ databases">
        <title>Draft genome sequence of Rohu Carp (Labeo rohita).</title>
        <authorList>
            <person name="Das P."/>
            <person name="Kushwaha B."/>
            <person name="Joshi C.G."/>
            <person name="Kumar D."/>
            <person name="Nagpure N.S."/>
            <person name="Sahoo L."/>
            <person name="Das S.P."/>
            <person name="Bit A."/>
            <person name="Patnaik S."/>
            <person name="Meher P.K."/>
            <person name="Jayasankar P."/>
            <person name="Koringa P.G."/>
            <person name="Patel N.V."/>
            <person name="Hinsu A.T."/>
            <person name="Kumar R."/>
            <person name="Pandey M."/>
            <person name="Agarwal S."/>
            <person name="Srivastava S."/>
            <person name="Singh M."/>
            <person name="Iquebal M.A."/>
            <person name="Jaiswal S."/>
            <person name="Angadi U.B."/>
            <person name="Kumar N."/>
            <person name="Raza M."/>
            <person name="Shah T.M."/>
            <person name="Rai A."/>
            <person name="Jena J.K."/>
        </authorList>
    </citation>
    <scope>NUCLEOTIDE SEQUENCE [LARGE SCALE GENOMIC DNA]</scope>
    <source>
        <strain evidence="2">DASCIFA01</strain>
        <tissue evidence="2">Testis</tissue>
    </source>
</reference>
<evidence type="ECO:0000313" key="2">
    <source>
        <dbReference type="EMBL" id="RXN36257.1"/>
    </source>
</evidence>
<accession>A0A498NXV7</accession>
<protein>
    <submittedName>
        <fullName evidence="2">Serine arginine repetitive matrix 2-like protein</fullName>
    </submittedName>
</protein>
<comment type="caution">
    <text evidence="2">The sequence shown here is derived from an EMBL/GenBank/DDBJ whole genome shotgun (WGS) entry which is preliminary data.</text>
</comment>
<feature type="region of interest" description="Disordered" evidence="1">
    <location>
        <begin position="1"/>
        <end position="22"/>
    </location>
</feature>
<proteinExistence type="predicted"/>
<gene>
    <name evidence="2" type="ORF">ROHU_003093</name>
</gene>
<sequence length="79" mass="8613">MYRGTSNPDYHRPPVPPSGFGHPAASFGPLPFCPPFGVPPGPRYCAPPPGPPPGRPYGAGNENYNREFYEELRQSLCIN</sequence>
<dbReference type="Proteomes" id="UP000290572">
    <property type="component" value="Unassembled WGS sequence"/>
</dbReference>
<dbReference type="EMBL" id="QBIY01008629">
    <property type="protein sequence ID" value="RXN36257.1"/>
    <property type="molecule type" value="Genomic_DNA"/>
</dbReference>
<organism evidence="2 3">
    <name type="scientific">Labeo rohita</name>
    <name type="common">Indian major carp</name>
    <name type="synonym">Cyprinus rohita</name>
    <dbReference type="NCBI Taxonomy" id="84645"/>
    <lineage>
        <taxon>Eukaryota</taxon>
        <taxon>Metazoa</taxon>
        <taxon>Chordata</taxon>
        <taxon>Craniata</taxon>
        <taxon>Vertebrata</taxon>
        <taxon>Euteleostomi</taxon>
        <taxon>Actinopterygii</taxon>
        <taxon>Neopterygii</taxon>
        <taxon>Teleostei</taxon>
        <taxon>Ostariophysi</taxon>
        <taxon>Cypriniformes</taxon>
        <taxon>Cyprinidae</taxon>
        <taxon>Labeoninae</taxon>
        <taxon>Labeonini</taxon>
        <taxon>Labeo</taxon>
    </lineage>
</organism>
<dbReference type="AlphaFoldDB" id="A0A498NXV7"/>
<keyword evidence="3" id="KW-1185">Reference proteome</keyword>
<evidence type="ECO:0000256" key="1">
    <source>
        <dbReference type="SAM" id="MobiDB-lite"/>
    </source>
</evidence>